<feature type="domain" description="HTH CENPB-type" evidence="3">
    <location>
        <begin position="107"/>
        <end position="176"/>
    </location>
</feature>
<dbReference type="InterPro" id="IPR006600">
    <property type="entry name" value="HTH_CenpB_DNA-bd_dom"/>
</dbReference>
<dbReference type="Gene3D" id="1.10.10.60">
    <property type="entry name" value="Homeodomain-like"/>
    <property type="match status" value="1"/>
</dbReference>
<name>A0A0C9ZUK1_9AGAM</name>
<dbReference type="STRING" id="765257.A0A0C9ZUK1"/>
<dbReference type="EMBL" id="KN833727">
    <property type="protein sequence ID" value="KIK23353.1"/>
    <property type="molecule type" value="Genomic_DNA"/>
</dbReference>
<dbReference type="Proteomes" id="UP000054018">
    <property type="component" value="Unassembled WGS sequence"/>
</dbReference>
<dbReference type="Pfam" id="PF03221">
    <property type="entry name" value="HTH_Tnp_Tc5"/>
    <property type="match status" value="1"/>
</dbReference>
<reference evidence="4 5" key="1">
    <citation type="submission" date="2014-04" db="EMBL/GenBank/DDBJ databases">
        <authorList>
            <consortium name="DOE Joint Genome Institute"/>
            <person name="Kuo A."/>
            <person name="Kohler A."/>
            <person name="Costa M.D."/>
            <person name="Nagy L.G."/>
            <person name="Floudas D."/>
            <person name="Copeland A."/>
            <person name="Barry K.W."/>
            <person name="Cichocki N."/>
            <person name="Veneault-Fourrey C."/>
            <person name="LaButti K."/>
            <person name="Lindquist E.A."/>
            <person name="Lipzen A."/>
            <person name="Lundell T."/>
            <person name="Morin E."/>
            <person name="Murat C."/>
            <person name="Sun H."/>
            <person name="Tunlid A."/>
            <person name="Henrissat B."/>
            <person name="Grigoriev I.V."/>
            <person name="Hibbett D.S."/>
            <person name="Martin F."/>
            <person name="Nordberg H.P."/>
            <person name="Cantor M.N."/>
            <person name="Hua S.X."/>
        </authorList>
    </citation>
    <scope>NUCLEOTIDE SEQUENCE [LARGE SCALE GENOMIC DNA]</scope>
    <source>
        <strain evidence="4 5">441</strain>
    </source>
</reference>
<dbReference type="OrthoDB" id="162969at2759"/>
<organism evidence="4 5">
    <name type="scientific">Pisolithus microcarpus 441</name>
    <dbReference type="NCBI Taxonomy" id="765257"/>
    <lineage>
        <taxon>Eukaryota</taxon>
        <taxon>Fungi</taxon>
        <taxon>Dikarya</taxon>
        <taxon>Basidiomycota</taxon>
        <taxon>Agaricomycotina</taxon>
        <taxon>Agaricomycetes</taxon>
        <taxon>Agaricomycetidae</taxon>
        <taxon>Boletales</taxon>
        <taxon>Sclerodermatineae</taxon>
        <taxon>Pisolithaceae</taxon>
        <taxon>Pisolithus</taxon>
    </lineage>
</organism>
<dbReference type="HOGENOM" id="CLU_018294_8_0_1"/>
<keyword evidence="1" id="KW-0238">DNA-binding</keyword>
<sequence>MPIEKCKPHNKPLPYNQKPREPKVKDAPATSAQPIIHASRENLTLNDQFTVFAYIDLHPTLLQASVVDHFKTLPSGALIFTQSTLSCKLKDQKKLEERMNDNPSALSAKQPHVVTRPDVERALFLWVKNMEHKGEQVNGPMLKEKRQRLETLFGVPEEERLNGDGWLMPFCRTYKI</sequence>
<evidence type="ECO:0000256" key="2">
    <source>
        <dbReference type="SAM" id="MobiDB-lite"/>
    </source>
</evidence>
<dbReference type="AlphaFoldDB" id="A0A0C9ZUK1"/>
<protein>
    <recommendedName>
        <fullName evidence="3">HTH CENPB-type domain-containing protein</fullName>
    </recommendedName>
</protein>
<evidence type="ECO:0000313" key="5">
    <source>
        <dbReference type="Proteomes" id="UP000054018"/>
    </source>
</evidence>
<dbReference type="GO" id="GO:0003677">
    <property type="term" value="F:DNA binding"/>
    <property type="evidence" value="ECO:0007669"/>
    <property type="project" value="UniProtKB-KW"/>
</dbReference>
<proteinExistence type="predicted"/>
<evidence type="ECO:0000256" key="1">
    <source>
        <dbReference type="ARBA" id="ARBA00023125"/>
    </source>
</evidence>
<dbReference type="SUPFAM" id="SSF46689">
    <property type="entry name" value="Homeodomain-like"/>
    <property type="match status" value="1"/>
</dbReference>
<evidence type="ECO:0000313" key="4">
    <source>
        <dbReference type="EMBL" id="KIK23353.1"/>
    </source>
</evidence>
<gene>
    <name evidence="4" type="ORF">PISMIDRAFT_100585</name>
</gene>
<feature type="region of interest" description="Disordered" evidence="2">
    <location>
        <begin position="1"/>
        <end position="31"/>
    </location>
</feature>
<keyword evidence="5" id="KW-1185">Reference proteome</keyword>
<accession>A0A0C9ZUK1</accession>
<reference evidence="5" key="2">
    <citation type="submission" date="2015-01" db="EMBL/GenBank/DDBJ databases">
        <title>Evolutionary Origins and Diversification of the Mycorrhizal Mutualists.</title>
        <authorList>
            <consortium name="DOE Joint Genome Institute"/>
            <consortium name="Mycorrhizal Genomics Consortium"/>
            <person name="Kohler A."/>
            <person name="Kuo A."/>
            <person name="Nagy L.G."/>
            <person name="Floudas D."/>
            <person name="Copeland A."/>
            <person name="Barry K.W."/>
            <person name="Cichocki N."/>
            <person name="Veneault-Fourrey C."/>
            <person name="LaButti K."/>
            <person name="Lindquist E.A."/>
            <person name="Lipzen A."/>
            <person name="Lundell T."/>
            <person name="Morin E."/>
            <person name="Murat C."/>
            <person name="Riley R."/>
            <person name="Ohm R."/>
            <person name="Sun H."/>
            <person name="Tunlid A."/>
            <person name="Henrissat B."/>
            <person name="Grigoriev I.V."/>
            <person name="Hibbett D.S."/>
            <person name="Martin F."/>
        </authorList>
    </citation>
    <scope>NUCLEOTIDE SEQUENCE [LARGE SCALE GENOMIC DNA]</scope>
    <source>
        <strain evidence="5">441</strain>
    </source>
</reference>
<dbReference type="InterPro" id="IPR009057">
    <property type="entry name" value="Homeodomain-like_sf"/>
</dbReference>
<evidence type="ECO:0000259" key="3">
    <source>
        <dbReference type="PROSITE" id="PS51253"/>
    </source>
</evidence>
<dbReference type="PROSITE" id="PS51253">
    <property type="entry name" value="HTH_CENPB"/>
    <property type="match status" value="1"/>
</dbReference>